<dbReference type="EMBL" id="VJMH01007013">
    <property type="protein sequence ID" value="KAF0686213.1"/>
    <property type="molecule type" value="Genomic_DNA"/>
</dbReference>
<dbReference type="Gene3D" id="1.25.40.10">
    <property type="entry name" value="Tetratricopeptide repeat domain"/>
    <property type="match status" value="1"/>
</dbReference>
<dbReference type="Proteomes" id="UP000332933">
    <property type="component" value="Unassembled WGS sequence"/>
</dbReference>
<name>A0A485LNX7_9STRA</name>
<gene>
    <name evidence="2" type="primary">Aste57867_21999</name>
    <name evidence="1" type="ORF">As57867_021930</name>
    <name evidence="2" type="ORF">ASTE57867_21999</name>
</gene>
<reference evidence="2 3" key="1">
    <citation type="submission" date="2019-03" db="EMBL/GenBank/DDBJ databases">
        <authorList>
            <person name="Gaulin E."/>
            <person name="Dumas B."/>
        </authorList>
    </citation>
    <scope>NUCLEOTIDE SEQUENCE [LARGE SCALE GENOMIC DNA]</scope>
    <source>
        <strain evidence="2">CBS 568.67</strain>
    </source>
</reference>
<dbReference type="OrthoDB" id="9991317at2759"/>
<reference evidence="1" key="2">
    <citation type="submission" date="2019-06" db="EMBL/GenBank/DDBJ databases">
        <title>Genomics analysis of Aphanomyces spp. identifies a new class of oomycete effector associated with host adaptation.</title>
        <authorList>
            <person name="Gaulin E."/>
        </authorList>
    </citation>
    <scope>NUCLEOTIDE SEQUENCE</scope>
    <source>
        <strain evidence="1">CBS 578.67</strain>
    </source>
</reference>
<proteinExistence type="predicted"/>
<sequence>MFRSLLRAAKQFHAHERDNKSIYTAVRSCALMPYYGIRDDWKREQSLRALVDDFTPHHTVPWSDVVTAVRQAFTASSKLPACERLDRAFNTLRVLGVHNELILKHTEKGLFSSKRRSDDITFRVGDLVRIESVGRGVVCGWHLPRLKYANMKPKYMVLAHCRKGNVDDGRDRMRVYTVEASRLKPAKKREAIKNPALLFYFDGFDNGRHLPCAALAARYPDDVVSIVEPPVVPSILELQHADEPQLVQFLQSPNATVVYISKAVLEAKWMAEAGPLAKRELEAAMEVYAAGEKSAGRDRMRELVDKHPDYAAAIEMLAMVCLDDSMSIFSVSVMSWAYMVDKAEESLQLFQRVLELKPYHTGALSGVATSAAKLRQWDIAHVAAAKIMRIEPQSAIAKRVLSKVDEALYYMF</sequence>
<accession>A0A485LNX7</accession>
<evidence type="ECO:0000313" key="2">
    <source>
        <dbReference type="EMBL" id="VFT98667.1"/>
    </source>
</evidence>
<evidence type="ECO:0000313" key="1">
    <source>
        <dbReference type="EMBL" id="KAF0686213.1"/>
    </source>
</evidence>
<dbReference type="InterPro" id="IPR011990">
    <property type="entry name" value="TPR-like_helical_dom_sf"/>
</dbReference>
<evidence type="ECO:0000313" key="3">
    <source>
        <dbReference type="Proteomes" id="UP000332933"/>
    </source>
</evidence>
<protein>
    <submittedName>
        <fullName evidence="2">Aste57867_21999 protein</fullName>
    </submittedName>
</protein>
<keyword evidence="3" id="KW-1185">Reference proteome</keyword>
<dbReference type="SUPFAM" id="SSF48452">
    <property type="entry name" value="TPR-like"/>
    <property type="match status" value="1"/>
</dbReference>
<dbReference type="EMBL" id="CAADRA010007039">
    <property type="protein sequence ID" value="VFT98667.1"/>
    <property type="molecule type" value="Genomic_DNA"/>
</dbReference>
<organism evidence="2 3">
    <name type="scientific">Aphanomyces stellatus</name>
    <dbReference type="NCBI Taxonomy" id="120398"/>
    <lineage>
        <taxon>Eukaryota</taxon>
        <taxon>Sar</taxon>
        <taxon>Stramenopiles</taxon>
        <taxon>Oomycota</taxon>
        <taxon>Saprolegniomycetes</taxon>
        <taxon>Saprolegniales</taxon>
        <taxon>Verrucalvaceae</taxon>
        <taxon>Aphanomyces</taxon>
    </lineage>
</organism>
<dbReference type="AlphaFoldDB" id="A0A485LNX7"/>